<dbReference type="Pfam" id="PF00169">
    <property type="entry name" value="PH"/>
    <property type="match status" value="2"/>
</dbReference>
<organism evidence="12 13">
    <name type="scientific">Acanthamoeba castellanii (strain ATCC 30010 / Neff)</name>
    <dbReference type="NCBI Taxonomy" id="1257118"/>
    <lineage>
        <taxon>Eukaryota</taxon>
        <taxon>Amoebozoa</taxon>
        <taxon>Discosea</taxon>
        <taxon>Longamoebia</taxon>
        <taxon>Centramoebida</taxon>
        <taxon>Acanthamoebidae</taxon>
        <taxon>Acanthamoeba</taxon>
    </lineage>
</organism>
<dbReference type="EMBL" id="KB008044">
    <property type="protein sequence ID" value="ELR14794.1"/>
    <property type="molecule type" value="Genomic_DNA"/>
</dbReference>
<proteinExistence type="inferred from homology"/>
<feature type="domain" description="Arf-GAP" evidence="11">
    <location>
        <begin position="923"/>
        <end position="1044"/>
    </location>
</feature>
<dbReference type="EC" id="4.6.1.16" evidence="2"/>
<feature type="compositionally biased region" description="Polar residues" evidence="9">
    <location>
        <begin position="333"/>
        <end position="350"/>
    </location>
</feature>
<dbReference type="SUPFAM" id="SSF50729">
    <property type="entry name" value="PH domain-like"/>
    <property type="match status" value="2"/>
</dbReference>
<dbReference type="Gene3D" id="2.30.29.30">
    <property type="entry name" value="Pleckstrin-homology domain (PH domain)/Phosphotyrosine-binding domain (PTB)"/>
    <property type="match status" value="2"/>
</dbReference>
<keyword evidence="4" id="KW-0479">Metal-binding</keyword>
<feature type="compositionally biased region" description="Low complexity" evidence="9">
    <location>
        <begin position="128"/>
        <end position="140"/>
    </location>
</feature>
<evidence type="ECO:0000259" key="10">
    <source>
        <dbReference type="PROSITE" id="PS50003"/>
    </source>
</evidence>
<feature type="compositionally biased region" description="Low complexity" evidence="9">
    <location>
        <begin position="1078"/>
        <end position="1091"/>
    </location>
</feature>
<dbReference type="SMART" id="SM00233">
    <property type="entry name" value="PH"/>
    <property type="match status" value="2"/>
</dbReference>
<dbReference type="InterPro" id="IPR036167">
    <property type="entry name" value="tRNA_intron_Endo_cat-like_sf"/>
</dbReference>
<feature type="region of interest" description="Disordered" evidence="9">
    <location>
        <begin position="90"/>
        <end position="219"/>
    </location>
</feature>
<dbReference type="InterPro" id="IPR011856">
    <property type="entry name" value="tRNA_endonuc-like_dom_sf"/>
</dbReference>
<feature type="compositionally biased region" description="Low complexity" evidence="9">
    <location>
        <begin position="583"/>
        <end position="596"/>
    </location>
</feature>
<dbReference type="GO" id="GO:0005634">
    <property type="term" value="C:nucleus"/>
    <property type="evidence" value="ECO:0007669"/>
    <property type="project" value="UniProtKB-ARBA"/>
</dbReference>
<dbReference type="PANTHER" id="PTHR23180:SF160">
    <property type="entry name" value="ADP-RIBOSYLATION FACTOR GTPASE-ACTIVATING PROTEIN EFFECTOR PROTEIN 1"/>
    <property type="match status" value="1"/>
</dbReference>
<dbReference type="Pfam" id="PF01974">
    <property type="entry name" value="tRNA_int_endo"/>
    <property type="match status" value="1"/>
</dbReference>
<feature type="compositionally biased region" description="Basic and acidic residues" evidence="9">
    <location>
        <begin position="752"/>
        <end position="774"/>
    </location>
</feature>
<feature type="compositionally biased region" description="Polar residues" evidence="9">
    <location>
        <begin position="608"/>
        <end position="621"/>
    </location>
</feature>
<feature type="region of interest" description="Disordered" evidence="9">
    <location>
        <begin position="1078"/>
        <end position="1139"/>
    </location>
</feature>
<evidence type="ECO:0000256" key="6">
    <source>
        <dbReference type="ARBA" id="ARBA00022833"/>
    </source>
</evidence>
<evidence type="ECO:0000256" key="3">
    <source>
        <dbReference type="ARBA" id="ARBA00022468"/>
    </source>
</evidence>
<protein>
    <recommendedName>
        <fullName evidence="2">tRNA-intron lyase</fullName>
        <ecNumber evidence="2">4.6.1.16</ecNumber>
    </recommendedName>
</protein>
<dbReference type="InterPro" id="IPR011993">
    <property type="entry name" value="PH-like_dom_sf"/>
</dbReference>
<dbReference type="InterPro" id="IPR037278">
    <property type="entry name" value="ARFGAP/RecO"/>
</dbReference>
<keyword evidence="6" id="KW-0862">Zinc</keyword>
<dbReference type="GO" id="GO:0000213">
    <property type="term" value="F:tRNA-intron lyase activity"/>
    <property type="evidence" value="ECO:0007669"/>
    <property type="project" value="UniProtKB-EC"/>
</dbReference>
<feature type="region of interest" description="Disordered" evidence="9">
    <location>
        <begin position="552"/>
        <end position="654"/>
    </location>
</feature>
<dbReference type="Pfam" id="PF26577">
    <property type="entry name" value="TSEN34_N"/>
    <property type="match status" value="1"/>
</dbReference>
<dbReference type="SUPFAM" id="SSF53032">
    <property type="entry name" value="tRNA-intron endonuclease catalytic domain-like"/>
    <property type="match status" value="1"/>
</dbReference>
<dbReference type="GO" id="GO:0005096">
    <property type="term" value="F:GTPase activator activity"/>
    <property type="evidence" value="ECO:0007669"/>
    <property type="project" value="UniProtKB-KW"/>
</dbReference>
<dbReference type="Proteomes" id="UP000011083">
    <property type="component" value="Unassembled WGS sequence"/>
</dbReference>
<dbReference type="AlphaFoldDB" id="L8GNW3"/>
<dbReference type="GO" id="GO:0006388">
    <property type="term" value="P:tRNA splicing, via endonucleolytic cleavage and ligation"/>
    <property type="evidence" value="ECO:0007669"/>
    <property type="project" value="InterPro"/>
</dbReference>
<dbReference type="CDD" id="cd08204">
    <property type="entry name" value="ArfGap"/>
    <property type="match status" value="1"/>
</dbReference>
<dbReference type="Pfam" id="PF01412">
    <property type="entry name" value="ArfGap"/>
    <property type="match status" value="1"/>
</dbReference>
<dbReference type="GO" id="GO:0008270">
    <property type="term" value="F:zinc ion binding"/>
    <property type="evidence" value="ECO:0007669"/>
    <property type="project" value="UniProtKB-KW"/>
</dbReference>
<evidence type="ECO:0000256" key="7">
    <source>
        <dbReference type="ARBA" id="ARBA00034031"/>
    </source>
</evidence>
<gene>
    <name evidence="12" type="ORF">ACA1_391660</name>
</gene>
<evidence type="ECO:0000256" key="4">
    <source>
        <dbReference type="ARBA" id="ARBA00022723"/>
    </source>
</evidence>
<evidence type="ECO:0000256" key="9">
    <source>
        <dbReference type="SAM" id="MobiDB-lite"/>
    </source>
</evidence>
<dbReference type="CDD" id="cd22363">
    <property type="entry name" value="tRNA-intron_lyase_C"/>
    <property type="match status" value="1"/>
</dbReference>
<feature type="compositionally biased region" description="Basic and acidic residues" evidence="9">
    <location>
        <begin position="94"/>
        <end position="127"/>
    </location>
</feature>
<feature type="domain" description="PH" evidence="10">
    <location>
        <begin position="788"/>
        <end position="890"/>
    </location>
</feature>
<keyword evidence="13" id="KW-1185">Reference proteome</keyword>
<keyword evidence="3" id="KW-0343">GTPase activation</keyword>
<dbReference type="PANTHER" id="PTHR23180">
    <property type="entry name" value="CENTAURIN/ARF"/>
    <property type="match status" value="1"/>
</dbReference>
<dbReference type="GeneID" id="14915425"/>
<dbReference type="PROSITE" id="PS50003">
    <property type="entry name" value="PH_DOMAIN"/>
    <property type="match status" value="2"/>
</dbReference>
<dbReference type="RefSeq" id="XP_004336807.1">
    <property type="nucleotide sequence ID" value="XM_004336759.1"/>
</dbReference>
<name>L8GNW3_ACACF</name>
<dbReference type="Gene3D" id="3.40.1350.10">
    <property type="match status" value="1"/>
</dbReference>
<evidence type="ECO:0000256" key="1">
    <source>
        <dbReference type="ARBA" id="ARBA00008078"/>
    </source>
</evidence>
<feature type="region of interest" description="Disordered" evidence="9">
    <location>
        <begin position="668"/>
        <end position="784"/>
    </location>
</feature>
<dbReference type="InterPro" id="IPR006677">
    <property type="entry name" value="tRNA_intron_Endonuc_cat-like"/>
</dbReference>
<dbReference type="PRINTS" id="PR00405">
    <property type="entry name" value="REVINTRACTNG"/>
</dbReference>
<feature type="compositionally biased region" description="Low complexity" evidence="9">
    <location>
        <begin position="714"/>
        <end position="738"/>
    </location>
</feature>
<dbReference type="InterPro" id="IPR059049">
    <property type="entry name" value="TSEN34_N"/>
</dbReference>
<sequence>MESEHADAAAPVDVYHVGEGRCLVWDAPGAERLRRQHRLVGCLLGSFPQHKQQNLFHALPLLLMPEEVSVALKRGWIRLLDDSVPYAEPQTADKAAHELSRREAQAQREKERAEHRAKEIRYWEQRTNDSSNSSNSSSSQNKKDKKKKKRKVDEDDSAGSTVDEAASVSAGDNDDARAAGNESKLEAPETLMSAAPPPPPELASAGSGGGGGMALRAGEVGGKPWRREERAIGWDEWQRCMFPRDAPQAARRQAVFEDLWLRPNCYITSGGKFGGDFLVYPGRDPLMYHAAYIVIVVGWEEPLAPLDMVAVGRLAVGVKKATVFASVRHHQETQNVGDGEQQTQTQTSYPQMAAPPRRVTSAQSRVLPATTTTTTAGPSMNPLARSLAPTRLPGSPAGASGGVPAVVVVESGAASFGAALSEVAAAKQQLRHVADEDKNFDLPPGVKEIDPKFLSPEKEGEMWRRVGNEQWSSCWFLLKDGSLYIFRRKSDENPLEEYVLENCRIKENITASKDNAFAIEWLSTRMECAAKEEMDYFQWIVALRGANAMLRNSGLPRTGGTLRRSKEPPTQPQPSPRHWQREVPSPSSAPVMAPVSPRTPLPPKLSPRSGTFAGSVTTPFTTVARRPYTSTSSSATAGSSSSSSSSGGSGVQLSHSLSALPVPLTSSQWSSAFTDSRPRPRPTPLQLLPPTSFPPPSPMPSALSDRGGGGGGFPSAAAFSALPPPLVLDDLPPHLQQPPHRKPAINTQHQRRNSDAGRSDKRSHTAAAVKEEAGRGGNGDGDDGRDYVHEREGWVRVKCGGFRGGWKRLYTVLHEGSINFYKSEKMDKKAGKHFAEKVDVIFCSAKVAKITAAKRKFCFDLVTSKRSFLISADTGSDMLEWVTVIQEAQTRLMGSALQYSLDSSTTESQYVDGSINDALKLSKQRLGELLKREDNSICADCSAPDPIWASINLGIFICIKCAGVHRNMGVHVSQVRSVTMDKWDPDVLDFMEAMGNSKSNRHYELNIGVNNASRIKHDSGDEREMWIKAKYLQLAFANTQEPWPPKKSDVVPNAHEAPAPVTTPAANAPAVVLTTAAPAAASARPTPTASAEWNGSGSGSHSTASGRKLLSRTLSSGLSVTGSPVVRKASGKVTFANRP</sequence>
<dbReference type="OrthoDB" id="10266696at2759"/>
<evidence type="ECO:0000313" key="13">
    <source>
        <dbReference type="Proteomes" id="UP000011083"/>
    </source>
</evidence>
<reference evidence="12 13" key="1">
    <citation type="journal article" date="2013" name="Genome Biol.">
        <title>Genome of Acanthamoeba castellanii highlights extensive lateral gene transfer and early evolution of tyrosine kinase signaling.</title>
        <authorList>
            <person name="Clarke M."/>
            <person name="Lohan A.J."/>
            <person name="Liu B."/>
            <person name="Lagkouvardos I."/>
            <person name="Roy S."/>
            <person name="Zafar N."/>
            <person name="Bertelli C."/>
            <person name="Schilde C."/>
            <person name="Kianianmomeni A."/>
            <person name="Burglin T.R."/>
            <person name="Frech C."/>
            <person name="Turcotte B."/>
            <person name="Kopec K.O."/>
            <person name="Synnott J.M."/>
            <person name="Choo C."/>
            <person name="Paponov I."/>
            <person name="Finkler A."/>
            <person name="Soon Heng Tan C."/>
            <person name="Hutchins A.P."/>
            <person name="Weinmeier T."/>
            <person name="Rattei T."/>
            <person name="Chu J.S."/>
            <person name="Gimenez G."/>
            <person name="Irimia M."/>
            <person name="Rigden D.J."/>
            <person name="Fitzpatrick D.A."/>
            <person name="Lorenzo-Morales J."/>
            <person name="Bateman A."/>
            <person name="Chiu C.H."/>
            <person name="Tang P."/>
            <person name="Hegemann P."/>
            <person name="Fromm H."/>
            <person name="Raoult D."/>
            <person name="Greub G."/>
            <person name="Miranda-Saavedra D."/>
            <person name="Chen N."/>
            <person name="Nash P."/>
            <person name="Ginger M.L."/>
            <person name="Horn M."/>
            <person name="Schaap P."/>
            <person name="Caler L."/>
            <person name="Loftus B."/>
        </authorList>
    </citation>
    <scope>NUCLEOTIDE SEQUENCE [LARGE SCALE GENOMIC DNA]</scope>
    <source>
        <strain evidence="12 13">Neff</strain>
    </source>
</reference>
<dbReference type="VEuPathDB" id="AmoebaDB:ACA1_391660"/>
<dbReference type="GO" id="GO:0003676">
    <property type="term" value="F:nucleic acid binding"/>
    <property type="evidence" value="ECO:0007669"/>
    <property type="project" value="InterPro"/>
</dbReference>
<evidence type="ECO:0000256" key="2">
    <source>
        <dbReference type="ARBA" id="ARBA00012573"/>
    </source>
</evidence>
<comment type="catalytic activity">
    <reaction evidence="7">
        <text>pretRNA = a 3'-half-tRNA molecule with a 5'-OH end + a 5'-half-tRNA molecule with a 2',3'-cyclic phosphate end + an intron with a 2',3'-cyclic phosphate and a 5'-hydroxyl terminus.</text>
        <dbReference type="EC" id="4.6.1.16"/>
    </reaction>
</comment>
<dbReference type="KEGG" id="acan:ACA1_391660"/>
<dbReference type="PROSITE" id="PS50115">
    <property type="entry name" value="ARFGAP"/>
    <property type="match status" value="1"/>
</dbReference>
<dbReference type="InterPro" id="IPR038508">
    <property type="entry name" value="ArfGAP_dom_sf"/>
</dbReference>
<evidence type="ECO:0000256" key="8">
    <source>
        <dbReference type="PROSITE-ProRule" id="PRU00288"/>
    </source>
</evidence>
<dbReference type="Gene3D" id="1.10.220.150">
    <property type="entry name" value="Arf GTPase activating protein"/>
    <property type="match status" value="1"/>
</dbReference>
<dbReference type="InterPro" id="IPR001849">
    <property type="entry name" value="PH_domain"/>
</dbReference>
<feature type="region of interest" description="Disordered" evidence="9">
    <location>
        <begin position="1042"/>
        <end position="1065"/>
    </location>
</feature>
<evidence type="ECO:0000313" key="12">
    <source>
        <dbReference type="EMBL" id="ELR14794.1"/>
    </source>
</evidence>
<feature type="region of interest" description="Disordered" evidence="9">
    <location>
        <begin position="330"/>
        <end position="365"/>
    </location>
</feature>
<dbReference type="SUPFAM" id="SSF57863">
    <property type="entry name" value="ArfGap/RecO-like zinc finger"/>
    <property type="match status" value="1"/>
</dbReference>
<feature type="compositionally biased region" description="Polar residues" evidence="9">
    <location>
        <begin position="1112"/>
        <end position="1122"/>
    </location>
</feature>
<feature type="domain" description="PH" evidence="10">
    <location>
        <begin position="455"/>
        <end position="548"/>
    </location>
</feature>
<dbReference type="InterPro" id="IPR045258">
    <property type="entry name" value="ACAP1/2/3-like"/>
</dbReference>
<evidence type="ECO:0000256" key="5">
    <source>
        <dbReference type="ARBA" id="ARBA00022771"/>
    </source>
</evidence>
<evidence type="ECO:0000259" key="11">
    <source>
        <dbReference type="PROSITE" id="PS50115"/>
    </source>
</evidence>
<feature type="compositionally biased region" description="Low complexity" evidence="9">
    <location>
        <begin position="629"/>
        <end position="646"/>
    </location>
</feature>
<dbReference type="SMART" id="SM00105">
    <property type="entry name" value="ArfGap"/>
    <property type="match status" value="1"/>
</dbReference>
<dbReference type="CDD" id="cd00821">
    <property type="entry name" value="PH"/>
    <property type="match status" value="2"/>
</dbReference>
<accession>L8GNW3</accession>
<dbReference type="FunFam" id="1.10.220.150:FF:000009">
    <property type="entry name" value="stromal membrane-associated protein 1 isoform X1"/>
    <property type="match status" value="1"/>
</dbReference>
<keyword evidence="5 8" id="KW-0863">Zinc-finger</keyword>
<comment type="similarity">
    <text evidence="1">Belongs to the tRNA-intron endonuclease family.</text>
</comment>
<dbReference type="InterPro" id="IPR001164">
    <property type="entry name" value="ArfGAP_dom"/>
</dbReference>